<sequence length="98" mass="11502">ILHVTLTERRKEYEKAKERDAELRNLRDTAKLQEFFLQEIQLGELWLARGEHKKSIEHLTNAIAVCTDPNKLIEVLEDTLPPHVFEMLVHSIPYTLQV</sequence>
<organism evidence="9 10">
    <name type="scientific">Salvator merianae</name>
    <name type="common">Argentine black and white tegu</name>
    <name type="synonym">Tupinambis merianae</name>
    <dbReference type="NCBI Taxonomy" id="96440"/>
    <lineage>
        <taxon>Eukaryota</taxon>
        <taxon>Metazoa</taxon>
        <taxon>Chordata</taxon>
        <taxon>Craniata</taxon>
        <taxon>Vertebrata</taxon>
        <taxon>Euteleostomi</taxon>
        <taxon>Lepidosauria</taxon>
        <taxon>Squamata</taxon>
        <taxon>Bifurcata</taxon>
        <taxon>Unidentata</taxon>
        <taxon>Episquamata</taxon>
        <taxon>Laterata</taxon>
        <taxon>Teiioidea</taxon>
        <taxon>Teiidae</taxon>
        <taxon>Salvator</taxon>
    </lineage>
</organism>
<dbReference type="GO" id="GO:0006886">
    <property type="term" value="P:intracellular protein transport"/>
    <property type="evidence" value="ECO:0007669"/>
    <property type="project" value="InterPro"/>
</dbReference>
<dbReference type="GeneTree" id="ENSGT00390000011698"/>
<evidence type="ECO:0000256" key="7">
    <source>
        <dbReference type="ARBA" id="ARBA00023136"/>
    </source>
</evidence>
<dbReference type="AlphaFoldDB" id="A0A8D0BUH0"/>
<dbReference type="Ensembl" id="ENSSMRT00000015227.1">
    <property type="protein sequence ID" value="ENSSMRP00000013079.1"/>
    <property type="gene ID" value="ENSSMRG00000010186.1"/>
</dbReference>
<keyword evidence="6" id="KW-0496">Mitochondrion</keyword>
<reference evidence="9" key="2">
    <citation type="submission" date="2025-09" db="UniProtKB">
        <authorList>
            <consortium name="Ensembl"/>
        </authorList>
    </citation>
    <scope>IDENTIFICATION</scope>
</reference>
<evidence type="ECO:0000313" key="10">
    <source>
        <dbReference type="Proteomes" id="UP000694421"/>
    </source>
</evidence>
<dbReference type="SUPFAM" id="SSF47157">
    <property type="entry name" value="Mitochondrial import receptor subunit Tom20"/>
    <property type="match status" value="1"/>
</dbReference>
<dbReference type="PANTHER" id="PTHR12430">
    <property type="entry name" value="MITOCHONDRIAL IMPORT RECEPTOR SUBUNIT TOM20"/>
    <property type="match status" value="1"/>
</dbReference>
<evidence type="ECO:0000256" key="3">
    <source>
        <dbReference type="ARBA" id="ARBA00022692"/>
    </source>
</evidence>
<dbReference type="PRINTS" id="PR00351">
    <property type="entry name" value="OM20RECEPTOR"/>
</dbReference>
<accession>A0A8D0BUH0</accession>
<keyword evidence="7" id="KW-0472">Membrane</keyword>
<dbReference type="InterPro" id="IPR022422">
    <property type="entry name" value="MAS20_rcpt_metazoan"/>
</dbReference>
<dbReference type="GO" id="GO:0006605">
    <property type="term" value="P:protein targeting"/>
    <property type="evidence" value="ECO:0007669"/>
    <property type="project" value="InterPro"/>
</dbReference>
<dbReference type="Pfam" id="PF02064">
    <property type="entry name" value="MAS20"/>
    <property type="match status" value="1"/>
</dbReference>
<protein>
    <recommendedName>
        <fullName evidence="8">TOMM20-like protein 1</fullName>
    </recommendedName>
</protein>
<reference evidence="9" key="1">
    <citation type="submission" date="2025-08" db="UniProtKB">
        <authorList>
            <consortium name="Ensembl"/>
        </authorList>
    </citation>
    <scope>IDENTIFICATION</scope>
</reference>
<dbReference type="PANTHER" id="PTHR12430:SF1">
    <property type="entry name" value="TOMM20-LIKE PROTEIN 1"/>
    <property type="match status" value="1"/>
</dbReference>
<name>A0A8D0BUH0_SALMN</name>
<keyword evidence="5" id="KW-1133">Transmembrane helix</keyword>
<comment type="subcellular location">
    <subcellularLocation>
        <location evidence="1">Mitochondrion outer membrane</location>
        <topology evidence="1">Single-pass membrane protein</topology>
    </subcellularLocation>
</comment>
<evidence type="ECO:0000256" key="8">
    <source>
        <dbReference type="ARBA" id="ARBA00071254"/>
    </source>
</evidence>
<dbReference type="GO" id="GO:0030150">
    <property type="term" value="P:protein import into mitochondrial matrix"/>
    <property type="evidence" value="ECO:0007669"/>
    <property type="project" value="TreeGrafter"/>
</dbReference>
<dbReference type="GO" id="GO:0016031">
    <property type="term" value="P:tRNA import into mitochondrion"/>
    <property type="evidence" value="ECO:0007669"/>
    <property type="project" value="TreeGrafter"/>
</dbReference>
<dbReference type="FunFam" id="1.20.960.10:FF:000003">
    <property type="entry name" value="Translocase of outer mitochondrial membrane 20 like"/>
    <property type="match status" value="1"/>
</dbReference>
<evidence type="ECO:0000256" key="4">
    <source>
        <dbReference type="ARBA" id="ARBA00022787"/>
    </source>
</evidence>
<dbReference type="GO" id="GO:0008320">
    <property type="term" value="F:protein transmembrane transporter activity"/>
    <property type="evidence" value="ECO:0007669"/>
    <property type="project" value="TreeGrafter"/>
</dbReference>
<evidence type="ECO:0000313" key="9">
    <source>
        <dbReference type="Ensembl" id="ENSSMRP00000013079.1"/>
    </source>
</evidence>
<evidence type="ECO:0000256" key="1">
    <source>
        <dbReference type="ARBA" id="ARBA00004572"/>
    </source>
</evidence>
<dbReference type="InterPro" id="IPR002056">
    <property type="entry name" value="MAS20"/>
</dbReference>
<evidence type="ECO:0000256" key="6">
    <source>
        <dbReference type="ARBA" id="ARBA00023128"/>
    </source>
</evidence>
<evidence type="ECO:0000256" key="5">
    <source>
        <dbReference type="ARBA" id="ARBA00022989"/>
    </source>
</evidence>
<dbReference type="InterPro" id="IPR023392">
    <property type="entry name" value="Tom20_dom_sf"/>
</dbReference>
<keyword evidence="3" id="KW-0812">Transmembrane</keyword>
<dbReference type="GO" id="GO:0005742">
    <property type="term" value="C:mitochondrial outer membrane translocase complex"/>
    <property type="evidence" value="ECO:0007669"/>
    <property type="project" value="InterPro"/>
</dbReference>
<comment type="similarity">
    <text evidence="2">Belongs to the Tom20 family.</text>
</comment>
<evidence type="ECO:0000256" key="2">
    <source>
        <dbReference type="ARBA" id="ARBA00005792"/>
    </source>
</evidence>
<keyword evidence="4" id="KW-1000">Mitochondrion outer membrane</keyword>
<proteinExistence type="inferred from homology"/>
<dbReference type="GO" id="GO:0030943">
    <property type="term" value="F:mitochondrion targeting sequence binding"/>
    <property type="evidence" value="ECO:0007669"/>
    <property type="project" value="TreeGrafter"/>
</dbReference>
<dbReference type="Gene3D" id="1.20.960.10">
    <property type="entry name" value="Mitochondrial outer membrane translocase complex, subunit Tom20 domain"/>
    <property type="match status" value="1"/>
</dbReference>
<keyword evidence="10" id="KW-1185">Reference proteome</keyword>
<dbReference type="PRINTS" id="PR01989">
    <property type="entry name" value="EUOM20RECPTR"/>
</dbReference>
<dbReference type="Proteomes" id="UP000694421">
    <property type="component" value="Unplaced"/>
</dbReference>